<dbReference type="InterPro" id="IPR036366">
    <property type="entry name" value="PGBDSf"/>
</dbReference>
<gene>
    <name evidence="2" type="ORF">UFOVP1056_19</name>
    <name evidence="3" type="ORF">UFOVP1659_16</name>
</gene>
<dbReference type="InterPro" id="IPR036365">
    <property type="entry name" value="PGBD-like_sf"/>
</dbReference>
<dbReference type="SUPFAM" id="SSF47090">
    <property type="entry name" value="PGBD-like"/>
    <property type="match status" value="1"/>
</dbReference>
<evidence type="ECO:0000313" key="3">
    <source>
        <dbReference type="EMBL" id="CAB4222268.1"/>
    </source>
</evidence>
<evidence type="ECO:0000313" key="2">
    <source>
        <dbReference type="EMBL" id="CAB4181173.1"/>
    </source>
</evidence>
<reference evidence="3" key="1">
    <citation type="submission" date="2020-05" db="EMBL/GenBank/DDBJ databases">
        <authorList>
            <person name="Chiriac C."/>
            <person name="Salcher M."/>
            <person name="Ghai R."/>
            <person name="Kavagutti S V."/>
        </authorList>
    </citation>
    <scope>NUCLEOTIDE SEQUENCE</scope>
</reference>
<dbReference type="Pfam" id="PF01471">
    <property type="entry name" value="PG_binding_1"/>
    <property type="match status" value="1"/>
</dbReference>
<dbReference type="SUPFAM" id="SSF55166">
    <property type="entry name" value="Hedgehog/DD-peptidase"/>
    <property type="match status" value="1"/>
</dbReference>
<dbReference type="InterPro" id="IPR009045">
    <property type="entry name" value="Zn_M74/Hedgehog-like"/>
</dbReference>
<dbReference type="EMBL" id="LR797014">
    <property type="protein sequence ID" value="CAB4181173.1"/>
    <property type="molecule type" value="Genomic_DNA"/>
</dbReference>
<accession>A0A6J5T3R3</accession>
<feature type="domain" description="Peptidoglycan binding-like" evidence="1">
    <location>
        <begin position="180"/>
        <end position="215"/>
    </location>
</feature>
<organism evidence="3">
    <name type="scientific">uncultured Caudovirales phage</name>
    <dbReference type="NCBI Taxonomy" id="2100421"/>
    <lineage>
        <taxon>Viruses</taxon>
        <taxon>Duplodnaviria</taxon>
        <taxon>Heunggongvirae</taxon>
        <taxon>Uroviricota</taxon>
        <taxon>Caudoviricetes</taxon>
        <taxon>Peduoviridae</taxon>
        <taxon>Maltschvirus</taxon>
        <taxon>Maltschvirus maltsch</taxon>
    </lineage>
</organism>
<proteinExistence type="predicted"/>
<dbReference type="Gene3D" id="1.10.101.10">
    <property type="entry name" value="PGBD-like superfamily/PGBD"/>
    <property type="match status" value="1"/>
</dbReference>
<name>A0A6J5T3R3_9CAUD</name>
<dbReference type="InterPro" id="IPR002477">
    <property type="entry name" value="Peptidoglycan-bd-like"/>
</dbReference>
<protein>
    <submittedName>
        <fullName evidence="3">Peptidoglycan binding-like</fullName>
    </submittedName>
</protein>
<sequence>MTVGTSFTSWNRGRQPGAPYNHASPALEAVQKHVRATWPMTFLGCYGVRPIRGGTAWSSHAFGAAVDLGYKHDDRAIILDKVIPWLIANSAELGIQRIHDYIDKRYWQAGQGWVMRPPGIGGLWLHIEITPEKWGDLAGVTKALGSTSSTPTTPAYPGRTLKAGSSGKAVETVQAALGLKVDGKFGPVTEKAVRKFQESHNLLTDGVVGPATWTQIFRPNA</sequence>
<dbReference type="EMBL" id="LR797516">
    <property type="protein sequence ID" value="CAB4222268.1"/>
    <property type="molecule type" value="Genomic_DNA"/>
</dbReference>
<evidence type="ECO:0000259" key="1">
    <source>
        <dbReference type="Pfam" id="PF01471"/>
    </source>
</evidence>